<sequence>MGLAALLASVPARADILYLNEGEEHVGRLQRITADQVLFTEIDGREMTWPASEVAHILLSQVRPGDEHDRVEKLTDPVAVSILKKLPEASEFPDADFVTLYRNRTFTFQPDGSVVFERRVLIRIFKEPGLDMANMARYYQADRETFELVFAHTYAPDGHVYHLTDDAISEEALYTSTPEYDKLRKTKFALKKVDLGSVIDVKLRITTKPPDALHPYLIDTVFGEREPVLREECVVRFPKEREMVVENLHWDGPNLPTFTDRVDPDGKTRVLTWTFRDPKGFIPEANMPSTSRVFPRTWVYPRDDWNRLGKEFEAALASAAPSPALLDAFIKETGVKASDTTADKVRKIHDAILKKIRLLPVSFFDLGGVAPLPVDVALQKRYGNNQARVCLAHFALKKLGVPSEVGLTSYWNADEIRFESPTLGQAIYAVLRVEIDGRPFYTSLDSDYLPFGHLPTAFQGARAIFLRQGAFVPELLPEGGPANNQTWRTVFAKLDADGSLEVTEIRRPRGPGEISLRTLRAAKAQEKLNFAQNAVKRVHPKAVLTGFTLSDLDDLQTPVALTLRYRIPEAAIKASDRLLAFKNLWVNYSAGSASLATRTWPLEYWATEESVNSVLVELPPGFRWVPWNQDYVWDCGCLSYRSTLDQHGSTLQFADRFAAERKSFPPGELYDHYRGCLLVMANLAKQWIIVERDEPASGTGATRSGGTDQENGPTVGEGPREPGKGGGAATGAETAQEMEAAPAASPSPEHDEPGTVPTIEPGSEEGGASESSPDAADTGDDDEDDE</sequence>
<dbReference type="AlphaFoldDB" id="A0A367ZIF4"/>
<organism evidence="3 4">
    <name type="scientific">Candidatus Ozemobacter sibiricus</name>
    <dbReference type="NCBI Taxonomy" id="2268124"/>
    <lineage>
        <taxon>Bacteria</taxon>
        <taxon>Candidatus Ozemobacteria</taxon>
        <taxon>Candidatus Ozemobacterales</taxon>
        <taxon>Candidatus Ozemobacteraceae</taxon>
        <taxon>Candidatus Ozemobacter</taxon>
    </lineage>
</organism>
<feature type="domain" description="DUF3857" evidence="2">
    <location>
        <begin position="110"/>
        <end position="279"/>
    </location>
</feature>
<protein>
    <submittedName>
        <fullName evidence="3">Cell division protein FtsK</fullName>
    </submittedName>
</protein>
<feature type="compositionally biased region" description="Low complexity" evidence="1">
    <location>
        <begin position="730"/>
        <end position="747"/>
    </location>
</feature>
<evidence type="ECO:0000256" key="1">
    <source>
        <dbReference type="SAM" id="MobiDB-lite"/>
    </source>
</evidence>
<dbReference type="Proteomes" id="UP000252355">
    <property type="component" value="Unassembled WGS sequence"/>
</dbReference>
<dbReference type="Gene3D" id="2.60.40.3140">
    <property type="match status" value="1"/>
</dbReference>
<dbReference type="EMBL" id="QOQW01000031">
    <property type="protein sequence ID" value="RCK77894.1"/>
    <property type="molecule type" value="Genomic_DNA"/>
</dbReference>
<dbReference type="Gene3D" id="3.10.620.30">
    <property type="match status" value="1"/>
</dbReference>
<dbReference type="InterPro" id="IPR024618">
    <property type="entry name" value="DUF3857"/>
</dbReference>
<accession>A0A367ZIF4</accession>
<name>A0A367ZIF4_9BACT</name>
<evidence type="ECO:0000259" key="2">
    <source>
        <dbReference type="Pfam" id="PF12969"/>
    </source>
</evidence>
<feature type="compositionally biased region" description="Low complexity" evidence="1">
    <location>
        <begin position="766"/>
        <end position="776"/>
    </location>
</feature>
<comment type="caution">
    <text evidence="3">The sequence shown here is derived from an EMBL/GenBank/DDBJ whole genome shotgun (WGS) entry which is preliminary data.</text>
</comment>
<dbReference type="Pfam" id="PF12969">
    <property type="entry name" value="DUF3857"/>
    <property type="match status" value="1"/>
</dbReference>
<feature type="region of interest" description="Disordered" evidence="1">
    <location>
        <begin position="695"/>
        <end position="786"/>
    </location>
</feature>
<proteinExistence type="predicted"/>
<dbReference type="GO" id="GO:0051301">
    <property type="term" value="P:cell division"/>
    <property type="evidence" value="ECO:0007669"/>
    <property type="project" value="UniProtKB-KW"/>
</dbReference>
<evidence type="ECO:0000313" key="4">
    <source>
        <dbReference type="Proteomes" id="UP000252355"/>
    </source>
</evidence>
<feature type="compositionally biased region" description="Low complexity" evidence="1">
    <location>
        <begin position="696"/>
        <end position="707"/>
    </location>
</feature>
<reference evidence="3 4" key="1">
    <citation type="submission" date="2018-05" db="EMBL/GenBank/DDBJ databases">
        <title>A metagenomic window into the 2 km-deep terrestrial subsurface aquifer revealed taxonomically and functionally diverse microbial community comprising novel uncultured bacterial lineages.</title>
        <authorList>
            <person name="Kadnikov V.V."/>
            <person name="Mardanov A.V."/>
            <person name="Beletsky A.V."/>
            <person name="Banks D."/>
            <person name="Pimenov N.V."/>
            <person name="Frank Y.A."/>
            <person name="Karnachuk O.V."/>
            <person name="Ravin N.V."/>
        </authorList>
    </citation>
    <scope>NUCLEOTIDE SEQUENCE [LARGE SCALE GENOMIC DNA]</scope>
    <source>
        <strain evidence="3">BY5</strain>
    </source>
</reference>
<evidence type="ECO:0000313" key="3">
    <source>
        <dbReference type="EMBL" id="RCK77894.1"/>
    </source>
</evidence>
<gene>
    <name evidence="3" type="ORF">OZSIB_2053</name>
</gene>
<keyword evidence="3" id="KW-0132">Cell division</keyword>
<feature type="compositionally biased region" description="Acidic residues" evidence="1">
    <location>
        <begin position="777"/>
        <end position="786"/>
    </location>
</feature>
<keyword evidence="3" id="KW-0131">Cell cycle</keyword>